<keyword evidence="3" id="KW-1185">Reference proteome</keyword>
<feature type="transmembrane region" description="Helical" evidence="1">
    <location>
        <begin position="106"/>
        <end position="127"/>
    </location>
</feature>
<evidence type="ECO:0000313" key="3">
    <source>
        <dbReference type="Proteomes" id="UP000588806"/>
    </source>
</evidence>
<dbReference type="RefSeq" id="WP_171701834.1">
    <property type="nucleotide sequence ID" value="NZ_JABFHI010000002.1"/>
</dbReference>
<sequence>MLFQTAHIASKFEPIAAIFCTSILVLVGYGLYERCKLQCLPVVLVGVALAGLAEIVFVMAQACVLSDVVFVGDDNHTTQLGNLFFLLVLVALAVPKNLNININNQLLFFGLAMRAFGVSSVTGWKLFLCARCVVR</sequence>
<name>A0A7Y3TW68_9GAMM</name>
<evidence type="ECO:0000313" key="2">
    <source>
        <dbReference type="EMBL" id="NOG31376.1"/>
    </source>
</evidence>
<feature type="transmembrane region" description="Helical" evidence="1">
    <location>
        <begin position="80"/>
        <end position="99"/>
    </location>
</feature>
<dbReference type="Proteomes" id="UP000588806">
    <property type="component" value="Unassembled WGS sequence"/>
</dbReference>
<accession>A0A7Y3TW68</accession>
<keyword evidence="1" id="KW-0472">Membrane</keyword>
<reference evidence="2 3" key="2">
    <citation type="submission" date="2020-06" db="EMBL/GenBank/DDBJ databases">
        <title>Halomonas songnenensis sp. nov., a moderately halophilic bacterium isolated from saline and alkaline soils.</title>
        <authorList>
            <person name="Jiang J."/>
            <person name="Pan Y."/>
        </authorList>
    </citation>
    <scope>NUCLEOTIDE SEQUENCE [LARGE SCALE GENOMIC DNA]</scope>
    <source>
        <strain evidence="2 3">TBZ9</strain>
    </source>
</reference>
<keyword evidence="1" id="KW-0812">Transmembrane</keyword>
<dbReference type="EMBL" id="JABFHI010000002">
    <property type="protein sequence ID" value="NOG31376.1"/>
    <property type="molecule type" value="Genomic_DNA"/>
</dbReference>
<feature type="transmembrane region" description="Helical" evidence="1">
    <location>
        <begin position="39"/>
        <end position="60"/>
    </location>
</feature>
<protein>
    <submittedName>
        <fullName evidence="2">Uncharacterized protein</fullName>
    </submittedName>
</protein>
<comment type="caution">
    <text evidence="2">The sequence shown here is derived from an EMBL/GenBank/DDBJ whole genome shotgun (WGS) entry which is preliminary data.</text>
</comment>
<evidence type="ECO:0000256" key="1">
    <source>
        <dbReference type="SAM" id="Phobius"/>
    </source>
</evidence>
<feature type="transmembrane region" description="Helical" evidence="1">
    <location>
        <begin position="12"/>
        <end position="32"/>
    </location>
</feature>
<proteinExistence type="predicted"/>
<dbReference type="AlphaFoldDB" id="A0A7Y3TW68"/>
<organism evidence="2 3">
    <name type="scientific">Vreelandella azerica</name>
    <dbReference type="NCBI Taxonomy" id="2732867"/>
    <lineage>
        <taxon>Bacteria</taxon>
        <taxon>Pseudomonadati</taxon>
        <taxon>Pseudomonadota</taxon>
        <taxon>Gammaproteobacteria</taxon>
        <taxon>Oceanospirillales</taxon>
        <taxon>Halomonadaceae</taxon>
        <taxon>Vreelandella</taxon>
    </lineage>
</organism>
<reference evidence="2 3" key="1">
    <citation type="submission" date="2020-05" db="EMBL/GenBank/DDBJ databases">
        <authorList>
            <person name="Ruan W."/>
            <person name="Jeon C.O."/>
            <person name="Chun B.H."/>
        </authorList>
    </citation>
    <scope>NUCLEOTIDE SEQUENCE [LARGE SCALE GENOMIC DNA]</scope>
    <source>
        <strain evidence="2 3">TBZ9</strain>
    </source>
</reference>
<keyword evidence="1" id="KW-1133">Transmembrane helix</keyword>
<gene>
    <name evidence="2" type="ORF">HLB35_05615</name>
</gene>